<evidence type="ECO:0000313" key="2">
    <source>
        <dbReference type="Proteomes" id="UP000502611"/>
    </source>
</evidence>
<dbReference type="AlphaFoldDB" id="A0A6M4G5R2"/>
<proteinExistence type="predicted"/>
<accession>A0A6M4G5R2</accession>
<evidence type="ECO:0000313" key="1">
    <source>
        <dbReference type="EMBL" id="QJR02246.1"/>
    </source>
</evidence>
<organism evidence="1 2">
    <name type="scientific">Sphingobium yanoikuyae</name>
    <name type="common">Sphingomonas yanoikuyae</name>
    <dbReference type="NCBI Taxonomy" id="13690"/>
    <lineage>
        <taxon>Bacteria</taxon>
        <taxon>Pseudomonadati</taxon>
        <taxon>Pseudomonadota</taxon>
        <taxon>Alphaproteobacteria</taxon>
        <taxon>Sphingomonadales</taxon>
        <taxon>Sphingomonadaceae</taxon>
        <taxon>Sphingobium</taxon>
    </lineage>
</organism>
<protein>
    <submittedName>
        <fullName evidence="1">Uncharacterized protein</fullName>
    </submittedName>
</protein>
<reference evidence="1 2" key="1">
    <citation type="submission" date="2020-04" db="EMBL/GenBank/DDBJ databases">
        <title>The Whole Genome Analysis of High salt-tolerant Sphingobium yanoikuyae YC-XJ2 with Aryl organophosphorus flame retardants (aryl-OPFRs)-degrading capacity and characteristics of Related phosphotriesterase.</title>
        <authorList>
            <person name="Li X."/>
        </authorList>
    </citation>
    <scope>NUCLEOTIDE SEQUENCE [LARGE SCALE GENOMIC DNA]</scope>
    <source>
        <strain evidence="1 2">YC-XJ2</strain>
    </source>
</reference>
<dbReference type="EMBL" id="CP053021">
    <property type="protein sequence ID" value="QJR02246.1"/>
    <property type="molecule type" value="Genomic_DNA"/>
</dbReference>
<gene>
    <name evidence="1" type="ORF">HH800_08610</name>
</gene>
<dbReference type="RefSeq" id="WP_010338712.1">
    <property type="nucleotide sequence ID" value="NZ_CP053021.1"/>
</dbReference>
<name>A0A6M4G5R2_SPHYA</name>
<sequence>MNEQSVSPAAVALYPYDLDGERREHIAERDGDKIWNVVCDHAPNMNDKPIDRYIEPPLEIERLTGLFQGDGTHLEFGMAQMFTFRPPPEISGNKGPVDGTCLTGASTDPGGGVWSAGGRGAAKVMLKVLR</sequence>
<dbReference type="GO" id="GO:0005829">
    <property type="term" value="C:cytosol"/>
    <property type="evidence" value="ECO:0007669"/>
    <property type="project" value="TreeGrafter"/>
</dbReference>
<dbReference type="PANTHER" id="PTHR10668:SF103">
    <property type="entry name" value="PYRIDINE NUCLEOTIDE-DISULFIDE OXIDOREDUCTASE DOMAIN-CONTAINING PROTEIN 2"/>
    <property type="match status" value="1"/>
</dbReference>
<dbReference type="Proteomes" id="UP000502611">
    <property type="component" value="Chromosome"/>
</dbReference>
<dbReference type="PANTHER" id="PTHR10668">
    <property type="entry name" value="PHYTOENE DEHYDROGENASE"/>
    <property type="match status" value="1"/>
</dbReference>